<gene>
    <name evidence="2" type="ORF">A3G46_00725</name>
</gene>
<keyword evidence="1" id="KW-0472">Membrane</keyword>
<dbReference type="Proteomes" id="UP000177276">
    <property type="component" value="Unassembled WGS sequence"/>
</dbReference>
<protein>
    <submittedName>
        <fullName evidence="2">Uncharacterized protein</fullName>
    </submittedName>
</protein>
<evidence type="ECO:0000313" key="2">
    <source>
        <dbReference type="EMBL" id="OHB12703.1"/>
    </source>
</evidence>
<keyword evidence="1" id="KW-1133">Transmembrane helix</keyword>
<reference evidence="2 3" key="1">
    <citation type="journal article" date="2016" name="Nat. Commun.">
        <title>Thousands of microbial genomes shed light on interconnected biogeochemical processes in an aquifer system.</title>
        <authorList>
            <person name="Anantharaman K."/>
            <person name="Brown C.T."/>
            <person name="Hug L.A."/>
            <person name="Sharon I."/>
            <person name="Castelle C.J."/>
            <person name="Probst A.J."/>
            <person name="Thomas B.C."/>
            <person name="Singh A."/>
            <person name="Wilkins M.J."/>
            <person name="Karaoz U."/>
            <person name="Brodie E.L."/>
            <person name="Williams K.H."/>
            <person name="Hubbard S.S."/>
            <person name="Banfield J.F."/>
        </authorList>
    </citation>
    <scope>NUCLEOTIDE SEQUENCE [LARGE SCALE GENOMIC DNA]</scope>
</reference>
<proteinExistence type="predicted"/>
<evidence type="ECO:0000256" key="1">
    <source>
        <dbReference type="SAM" id="Phobius"/>
    </source>
</evidence>
<name>A0A1G2UTI6_9BACT</name>
<dbReference type="AlphaFoldDB" id="A0A1G2UTI6"/>
<dbReference type="EMBL" id="MHWS01000005">
    <property type="protein sequence ID" value="OHB12703.1"/>
    <property type="molecule type" value="Genomic_DNA"/>
</dbReference>
<accession>A0A1G2UTI6</accession>
<evidence type="ECO:0000313" key="3">
    <source>
        <dbReference type="Proteomes" id="UP000177276"/>
    </source>
</evidence>
<feature type="transmembrane region" description="Helical" evidence="1">
    <location>
        <begin position="12"/>
        <end position="33"/>
    </location>
</feature>
<comment type="caution">
    <text evidence="2">The sequence shown here is derived from an EMBL/GenBank/DDBJ whole genome shotgun (WGS) entry which is preliminary data.</text>
</comment>
<keyword evidence="1" id="KW-0812">Transmembrane</keyword>
<organism evidence="2 3">
    <name type="scientific">Candidatus Zambryskibacteria bacterium RIFCSPLOWO2_12_FULL_39_16</name>
    <dbReference type="NCBI Taxonomy" id="1802775"/>
    <lineage>
        <taxon>Bacteria</taxon>
        <taxon>Candidatus Zambryskiibacteriota</taxon>
    </lineage>
</organism>
<sequence length="474" mass="51955">MKILNLEKGQLLIPIIIFSSISIIIMGGIMKWAQITMQANRQLVTRENAIELAESGIDYYRWHLAHNHTDYQDGTGVAGPYIHQVFDKDNNLVGQFSLSITPPIIGSTKVRIESTGTPVSSTISRAIRVEMAIPSLAKYSVVSNDVMRFGAGTEVFGPIHSNQGIRFDGLAHNIVTSALSSYNDPDFDDCNNNSSFAVHTCLNPDDPSPPTAVPSRTDVFEVGRQFPVPAVDFTSLTNNLANIKSDAQTSGKYFAASGAQGYQIILKTNDTFDVYKVNSQTNPPSNCTNVANQTNWNTWSVNGRTLVGNYAIPANGLIFVEDNTWVEGAIDSARVTIAVGRFPDNPSNRPQLTINNDLTYTNLDGTDVIALISQGNLNVGMVSDTNLTIDAALVSQNGRVGRYYYESDCSPYNVRSVLNLYGMIATSIRYGFAYTDNTGYLTRNINYDANLLYGPPPSFPLTSDQYSILSWEEI</sequence>